<protein>
    <submittedName>
        <fullName evidence="1">Uncharacterized protein</fullName>
    </submittedName>
</protein>
<dbReference type="AlphaFoldDB" id="A0A511J171"/>
<evidence type="ECO:0000313" key="1">
    <source>
        <dbReference type="EMBL" id="GEL91758.1"/>
    </source>
</evidence>
<reference evidence="1 2" key="1">
    <citation type="submission" date="2019-07" db="EMBL/GenBank/DDBJ databases">
        <title>Whole genome shotgun sequence of Enterococcus villorum NBRC 100699.</title>
        <authorList>
            <person name="Hosoyama A."/>
            <person name="Uohara A."/>
            <person name="Ohji S."/>
            <person name="Ichikawa N."/>
        </authorList>
    </citation>
    <scope>NUCLEOTIDE SEQUENCE [LARGE SCALE GENOMIC DNA]</scope>
    <source>
        <strain evidence="1 2">NBRC 100699</strain>
    </source>
</reference>
<sequence>MLLLLLANFMYMVLVFCSFEVVSQNYDIVVLFPVITIALVREELVCRYLFLSITDFNWLKIVDSFSMGIALHIVEIY</sequence>
<evidence type="ECO:0000313" key="2">
    <source>
        <dbReference type="Proteomes" id="UP000321830"/>
    </source>
</evidence>
<accession>A0A511J171</accession>
<dbReference type="Proteomes" id="UP000321830">
    <property type="component" value="Unassembled WGS sequence"/>
</dbReference>
<proteinExistence type="predicted"/>
<name>A0A511J171_9ENTE</name>
<gene>
    <name evidence="1" type="ORF">EVI01_10950</name>
</gene>
<comment type="caution">
    <text evidence="1">The sequence shown here is derived from an EMBL/GenBank/DDBJ whole genome shotgun (WGS) entry which is preliminary data.</text>
</comment>
<organism evidence="1 2">
    <name type="scientific">Enterococcus villorum</name>
    <dbReference type="NCBI Taxonomy" id="112904"/>
    <lineage>
        <taxon>Bacteria</taxon>
        <taxon>Bacillati</taxon>
        <taxon>Bacillota</taxon>
        <taxon>Bacilli</taxon>
        <taxon>Lactobacillales</taxon>
        <taxon>Enterococcaceae</taxon>
        <taxon>Enterococcus</taxon>
    </lineage>
</organism>
<dbReference type="EMBL" id="BJWF01000009">
    <property type="protein sequence ID" value="GEL91758.1"/>
    <property type="molecule type" value="Genomic_DNA"/>
</dbReference>